<organism evidence="2 3">
    <name type="scientific">Zea mays</name>
    <name type="common">Maize</name>
    <dbReference type="NCBI Taxonomy" id="4577"/>
    <lineage>
        <taxon>Eukaryota</taxon>
        <taxon>Viridiplantae</taxon>
        <taxon>Streptophyta</taxon>
        <taxon>Embryophyta</taxon>
        <taxon>Tracheophyta</taxon>
        <taxon>Spermatophyta</taxon>
        <taxon>Magnoliopsida</taxon>
        <taxon>Liliopsida</taxon>
        <taxon>Poales</taxon>
        <taxon>Poaceae</taxon>
        <taxon>PACMAD clade</taxon>
        <taxon>Panicoideae</taxon>
        <taxon>Andropogonodae</taxon>
        <taxon>Andropogoneae</taxon>
        <taxon>Tripsacinae</taxon>
        <taxon>Zea</taxon>
    </lineage>
</organism>
<protein>
    <submittedName>
        <fullName evidence="2">Uncharacterized protein</fullName>
    </submittedName>
</protein>
<evidence type="ECO:0000313" key="2">
    <source>
        <dbReference type="EnsemblPlants" id="Zm00001eb024970_P002"/>
    </source>
</evidence>
<proteinExistence type="predicted"/>
<reference evidence="2" key="2">
    <citation type="submission" date="2019-07" db="EMBL/GenBank/DDBJ databases">
        <authorList>
            <person name="Seetharam A."/>
            <person name="Woodhouse M."/>
            <person name="Cannon E."/>
        </authorList>
    </citation>
    <scope>NUCLEOTIDE SEQUENCE [LARGE SCALE GENOMIC DNA]</scope>
    <source>
        <strain evidence="2">cv. B73</strain>
    </source>
</reference>
<name>A0A804LNW4_MAIZE</name>
<evidence type="ECO:0000313" key="3">
    <source>
        <dbReference type="Proteomes" id="UP000007305"/>
    </source>
</evidence>
<gene>
    <name evidence="2" type="primary">LOC103644833</name>
</gene>
<keyword evidence="3" id="KW-1185">Reference proteome</keyword>
<reference evidence="3" key="1">
    <citation type="submission" date="2015-12" db="EMBL/GenBank/DDBJ databases">
        <title>Update maize B73 reference genome by single molecule sequencing technologies.</title>
        <authorList>
            <consortium name="Maize Genome Sequencing Project"/>
            <person name="Ware D."/>
        </authorList>
    </citation>
    <scope>NUCLEOTIDE SEQUENCE [LARGE SCALE GENOMIC DNA]</scope>
    <source>
        <strain evidence="3">cv. B73</strain>
    </source>
</reference>
<feature type="compositionally biased region" description="Pro residues" evidence="1">
    <location>
        <begin position="30"/>
        <end position="40"/>
    </location>
</feature>
<dbReference type="Gramene" id="Zm00001eb024970_T002">
    <property type="protein sequence ID" value="Zm00001eb024970_P002"/>
    <property type="gene ID" value="Zm00001eb024970"/>
</dbReference>
<accession>A0A804LNW4</accession>
<dbReference type="Proteomes" id="UP000007305">
    <property type="component" value="Chromosome 1"/>
</dbReference>
<evidence type="ECO:0000256" key="1">
    <source>
        <dbReference type="SAM" id="MobiDB-lite"/>
    </source>
</evidence>
<reference evidence="2" key="3">
    <citation type="submission" date="2021-05" db="UniProtKB">
        <authorList>
            <consortium name="EnsemblPlants"/>
        </authorList>
    </citation>
    <scope>IDENTIFICATION</scope>
    <source>
        <strain evidence="2">cv. B73</strain>
    </source>
</reference>
<dbReference type="EnsemblPlants" id="Zm00001eb024970_T002">
    <property type="protein sequence ID" value="Zm00001eb024970_P002"/>
    <property type="gene ID" value="Zm00001eb024970"/>
</dbReference>
<dbReference type="AlphaFoldDB" id="A0A804LNW4"/>
<feature type="region of interest" description="Disordered" evidence="1">
    <location>
        <begin position="22"/>
        <end position="88"/>
    </location>
</feature>
<sequence>ARRRRTAPTTTLPAAFSTIPTTPIIVGEGEPPPSWDPVPTPKAMVGKGSPRFNIGGSPKLRRFIPTTSATKKKTSPKCSGAKKSGSSPRGIVFNVSSCFLVSFVLLMCDHCLCSSETKSGLESRP</sequence>